<dbReference type="AlphaFoldDB" id="A0A1H0Z072"/>
<evidence type="ECO:0000256" key="4">
    <source>
        <dbReference type="ARBA" id="ARBA00022475"/>
    </source>
</evidence>
<dbReference type="GO" id="GO:0005886">
    <property type="term" value="C:plasma membrane"/>
    <property type="evidence" value="ECO:0007669"/>
    <property type="project" value="UniProtKB-SubCell"/>
</dbReference>
<keyword evidence="3" id="KW-0813">Transport</keyword>
<proteinExistence type="inferred from homology"/>
<feature type="transmembrane region" description="Helical" evidence="8">
    <location>
        <begin position="181"/>
        <end position="198"/>
    </location>
</feature>
<keyword evidence="10" id="KW-1185">Reference proteome</keyword>
<dbReference type="PANTHER" id="PTHR34979">
    <property type="entry name" value="INNER MEMBRANE PROTEIN YGAZ"/>
    <property type="match status" value="1"/>
</dbReference>
<evidence type="ECO:0000256" key="8">
    <source>
        <dbReference type="SAM" id="Phobius"/>
    </source>
</evidence>
<evidence type="ECO:0000313" key="9">
    <source>
        <dbReference type="EMBL" id="SDQ20852.1"/>
    </source>
</evidence>
<accession>A0A1H0Z072</accession>
<reference evidence="10" key="1">
    <citation type="submission" date="2016-10" db="EMBL/GenBank/DDBJ databases">
        <authorList>
            <person name="Varghese N."/>
            <person name="Submissions S."/>
        </authorList>
    </citation>
    <scope>NUCLEOTIDE SEQUENCE [LARGE SCALE GENOMIC DNA]</scope>
    <source>
        <strain evidence="10">MPL-11</strain>
    </source>
</reference>
<dbReference type="InterPro" id="IPR011606">
    <property type="entry name" value="Brnchd-chn_aa_trnsp_permease"/>
</dbReference>
<evidence type="ECO:0000256" key="5">
    <source>
        <dbReference type="ARBA" id="ARBA00022692"/>
    </source>
</evidence>
<gene>
    <name evidence="9" type="ORF">SAMN04487752_1248</name>
</gene>
<comment type="subcellular location">
    <subcellularLocation>
        <location evidence="1">Cell membrane</location>
        <topology evidence="1">Multi-pass membrane protein</topology>
    </subcellularLocation>
</comment>
<evidence type="ECO:0000256" key="7">
    <source>
        <dbReference type="ARBA" id="ARBA00023136"/>
    </source>
</evidence>
<feature type="transmembrane region" description="Helical" evidence="8">
    <location>
        <begin position="12"/>
        <end position="32"/>
    </location>
</feature>
<evidence type="ECO:0000256" key="6">
    <source>
        <dbReference type="ARBA" id="ARBA00022989"/>
    </source>
</evidence>
<dbReference type="GO" id="GO:1903785">
    <property type="term" value="P:L-valine transmembrane transport"/>
    <property type="evidence" value="ECO:0007669"/>
    <property type="project" value="TreeGrafter"/>
</dbReference>
<dbReference type="PANTHER" id="PTHR34979:SF1">
    <property type="entry name" value="INNER MEMBRANE PROTEIN YGAZ"/>
    <property type="match status" value="1"/>
</dbReference>
<feature type="transmembrane region" description="Helical" evidence="8">
    <location>
        <begin position="145"/>
        <end position="174"/>
    </location>
</feature>
<dbReference type="Pfam" id="PF03591">
    <property type="entry name" value="AzlC"/>
    <property type="match status" value="1"/>
</dbReference>
<dbReference type="OrthoDB" id="3177005at2"/>
<evidence type="ECO:0000313" key="10">
    <source>
        <dbReference type="Proteomes" id="UP000199481"/>
    </source>
</evidence>
<dbReference type="EMBL" id="FNJW01000008">
    <property type="protein sequence ID" value="SDQ20852.1"/>
    <property type="molecule type" value="Genomic_DNA"/>
</dbReference>
<comment type="similarity">
    <text evidence="2">Belongs to the AzlC family.</text>
</comment>
<protein>
    <submittedName>
        <fullName evidence="9">4-azaleucine resistance probable transporter AzlC</fullName>
    </submittedName>
</protein>
<keyword evidence="4" id="KW-1003">Cell membrane</keyword>
<keyword evidence="6 8" id="KW-1133">Transmembrane helix</keyword>
<keyword evidence="7 8" id="KW-0472">Membrane</keyword>
<evidence type="ECO:0000256" key="3">
    <source>
        <dbReference type="ARBA" id="ARBA00022448"/>
    </source>
</evidence>
<evidence type="ECO:0000256" key="1">
    <source>
        <dbReference type="ARBA" id="ARBA00004651"/>
    </source>
</evidence>
<feature type="transmembrane region" description="Helical" evidence="8">
    <location>
        <begin position="65"/>
        <end position="83"/>
    </location>
</feature>
<dbReference type="RefSeq" id="WP_089976219.1">
    <property type="nucleotide sequence ID" value="NZ_FNJW01000008.1"/>
</dbReference>
<feature type="transmembrane region" description="Helical" evidence="8">
    <location>
        <begin position="204"/>
        <end position="220"/>
    </location>
</feature>
<name>A0A1H0Z072_9LACT</name>
<sequence length="239" mass="26393">MKKQDWMDGLKVIYPVMISYVPLGLAGGMVLYDAGFNAVTILAMSLLVFGGAAQFMAASMVSMGASIPAIITMTFFLNLRHLLMSSSMSSFIKKTSLPFTLFFSHTLADESFAINYNQFKNHEWTANKALSINTLNYLTWSLSTFIGAIVGSAWVIDTTIINYVLIAMFISLLVNQFVSKLYFFVGLTAGVLAVVFMILLQHTIALVIAAILASFIGYFTDEYLTNKRVKIGNEGIDYD</sequence>
<evidence type="ECO:0000256" key="2">
    <source>
        <dbReference type="ARBA" id="ARBA00010735"/>
    </source>
</evidence>
<dbReference type="Proteomes" id="UP000199481">
    <property type="component" value="Unassembled WGS sequence"/>
</dbReference>
<organism evidence="9 10">
    <name type="scientific">Carnobacterium viridans</name>
    <dbReference type="NCBI Taxonomy" id="174587"/>
    <lineage>
        <taxon>Bacteria</taxon>
        <taxon>Bacillati</taxon>
        <taxon>Bacillota</taxon>
        <taxon>Bacilli</taxon>
        <taxon>Lactobacillales</taxon>
        <taxon>Carnobacteriaceae</taxon>
        <taxon>Carnobacterium</taxon>
    </lineage>
</organism>
<keyword evidence="5 8" id="KW-0812">Transmembrane</keyword>